<dbReference type="Proteomes" id="UP000830115">
    <property type="component" value="Chromosome"/>
</dbReference>
<dbReference type="NCBIfam" id="TIGR01167">
    <property type="entry name" value="LPXTG_anchor"/>
    <property type="match status" value="1"/>
</dbReference>
<evidence type="ECO:0000259" key="5">
    <source>
        <dbReference type="Pfam" id="PF08341"/>
    </source>
</evidence>
<keyword evidence="2" id="KW-0812">Transmembrane</keyword>
<dbReference type="InterPro" id="IPR023849">
    <property type="entry name" value="TQXA_dom"/>
</dbReference>
<dbReference type="Pfam" id="PF05506">
    <property type="entry name" value="PLipase_C_C"/>
    <property type="match status" value="1"/>
</dbReference>
<evidence type="ECO:0000313" key="6">
    <source>
        <dbReference type="EMBL" id="UQA95359.1"/>
    </source>
</evidence>
<dbReference type="Gene3D" id="1.10.150.480">
    <property type="match status" value="1"/>
</dbReference>
<dbReference type="Pfam" id="PF08341">
    <property type="entry name" value="TED"/>
    <property type="match status" value="1"/>
</dbReference>
<feature type="transmembrane region" description="Helical" evidence="2">
    <location>
        <begin position="435"/>
        <end position="454"/>
    </location>
</feature>
<evidence type="ECO:0000256" key="1">
    <source>
        <dbReference type="SAM" id="MobiDB-lite"/>
    </source>
</evidence>
<evidence type="ECO:0000259" key="4">
    <source>
        <dbReference type="Pfam" id="PF05506"/>
    </source>
</evidence>
<evidence type="ECO:0000256" key="3">
    <source>
        <dbReference type="SAM" id="SignalP"/>
    </source>
</evidence>
<reference evidence="6" key="1">
    <citation type="submission" date="2021-10" db="EMBL/GenBank/DDBJ databases">
        <title>Streptomyces nigrumlapis sp.nov.,an antimicrobial producing actinobacterium isolated from Black Gobi rocks.</title>
        <authorList>
            <person name="Wen Y."/>
            <person name="Zhang W."/>
            <person name="Liu X.G."/>
        </authorList>
    </citation>
    <scope>NUCLEOTIDE SEQUENCE</scope>
    <source>
        <strain evidence="6">ST13-2-2</strain>
    </source>
</reference>
<feature type="domain" description="Thioester" evidence="5">
    <location>
        <begin position="86"/>
        <end position="186"/>
    </location>
</feature>
<proteinExistence type="predicted"/>
<dbReference type="NCBIfam" id="TIGR03934">
    <property type="entry name" value="TQXA_dom"/>
    <property type="match status" value="1"/>
</dbReference>
<dbReference type="NCBIfam" id="NF041528">
    <property type="entry name" value="strep_LAETG"/>
    <property type="match status" value="1"/>
</dbReference>
<feature type="signal peptide" evidence="3">
    <location>
        <begin position="1"/>
        <end position="35"/>
    </location>
</feature>
<evidence type="ECO:0000256" key="2">
    <source>
        <dbReference type="SAM" id="Phobius"/>
    </source>
</evidence>
<feature type="chain" id="PRO_5045778833" evidence="3">
    <location>
        <begin position="36"/>
        <end position="464"/>
    </location>
</feature>
<name>A0ABY4MC57_9ACTN</name>
<organism evidence="6 7">
    <name type="scientific">Streptomyces halobius</name>
    <dbReference type="NCBI Taxonomy" id="2879846"/>
    <lineage>
        <taxon>Bacteria</taxon>
        <taxon>Bacillati</taxon>
        <taxon>Actinomycetota</taxon>
        <taxon>Actinomycetes</taxon>
        <taxon>Kitasatosporales</taxon>
        <taxon>Streptomycetaceae</taxon>
        <taxon>Streptomyces</taxon>
    </lineage>
</organism>
<keyword evidence="2" id="KW-0472">Membrane</keyword>
<accession>A0ABY4MC57</accession>
<dbReference type="EMBL" id="CP086322">
    <property type="protein sequence ID" value="UQA95359.1"/>
    <property type="molecule type" value="Genomic_DNA"/>
</dbReference>
<sequence length="464" mass="46550">MLAMKRRGAARLAAAVLASGLVAAGAIATAGPAAADDTTPAHGGATATLGGLKTFDQAIVHADGQDQRIGAGLFEMAVDNGGTLQTYCIDIHNPTQQQAKYQEVPWSASSLHSNGDAGKIRWILQNSYPQVNDLAALAAKSGAGNLTERTAAAGTQVAIWRFSDHVKVDAADPAAEKLADYLEKSARNVAEPKASLTLDPPAVSGKSGSRLGPVTVHTNADSVTLSPAAGIPAGVKVVGKDGTPLTSAADGTQLFFDVPKGAADGSTSLTAQAATKVPVGRAFTGIGRHAKSQTQILAGSSESTVSAATTVSWKKQGAIPAITAEKNCAKGGVDVTASNKGDEAFRFQLSGKDYEIAPGRSQTVTVPVAEDQSYEITIKGAGGFKKTFSGVLDCKTAGSGGGKPSSQPSPASAGGTTGGNGADLAETGSSSATPVIAGVAVVLVLVGGSAVFFLRKKKTGANGK</sequence>
<keyword evidence="7" id="KW-1185">Reference proteome</keyword>
<feature type="domain" description="Bacterial phospholipase C C-terminal" evidence="4">
    <location>
        <begin position="320"/>
        <end position="390"/>
    </location>
</feature>
<feature type="region of interest" description="Disordered" evidence="1">
    <location>
        <begin position="397"/>
        <end position="427"/>
    </location>
</feature>
<dbReference type="InterPro" id="IPR013552">
    <property type="entry name" value="Thioester_dom"/>
</dbReference>
<keyword evidence="3" id="KW-0732">Signal</keyword>
<keyword evidence="2" id="KW-1133">Transmembrane helix</keyword>
<evidence type="ECO:0000313" key="7">
    <source>
        <dbReference type="Proteomes" id="UP000830115"/>
    </source>
</evidence>
<feature type="compositionally biased region" description="Low complexity" evidence="1">
    <location>
        <begin position="404"/>
        <end position="414"/>
    </location>
</feature>
<dbReference type="RefSeq" id="WP_248866276.1">
    <property type="nucleotide sequence ID" value="NZ_CP086322.1"/>
</dbReference>
<dbReference type="InterPro" id="IPR008475">
    <property type="entry name" value="PLipase_C_C"/>
</dbReference>
<protein>
    <submittedName>
        <fullName evidence="6">Thioester domain-containing protein</fullName>
    </submittedName>
</protein>
<feature type="region of interest" description="Disordered" evidence="1">
    <location>
        <begin position="192"/>
        <end position="212"/>
    </location>
</feature>
<gene>
    <name evidence="6" type="ORF">K9S39_29010</name>
</gene>